<sequence length="71" mass="7614">MKLSGTIVATEVTGAEASADGAHKYVALTVRHQKIGIGGQAVSIVHVPDWVAASYPINREIVIELHPKRVR</sequence>
<organism evidence="1">
    <name type="scientific">marine sediment metagenome</name>
    <dbReference type="NCBI Taxonomy" id="412755"/>
    <lineage>
        <taxon>unclassified sequences</taxon>
        <taxon>metagenomes</taxon>
        <taxon>ecological metagenomes</taxon>
    </lineage>
</organism>
<dbReference type="AlphaFoldDB" id="A0A0F9FZI3"/>
<proteinExistence type="predicted"/>
<name>A0A0F9FZI3_9ZZZZ</name>
<accession>A0A0F9FZI3</accession>
<comment type="caution">
    <text evidence="1">The sequence shown here is derived from an EMBL/GenBank/DDBJ whole genome shotgun (WGS) entry which is preliminary data.</text>
</comment>
<protein>
    <submittedName>
        <fullName evidence="1">Uncharacterized protein</fullName>
    </submittedName>
</protein>
<reference evidence="1" key="1">
    <citation type="journal article" date="2015" name="Nature">
        <title>Complex archaea that bridge the gap between prokaryotes and eukaryotes.</title>
        <authorList>
            <person name="Spang A."/>
            <person name="Saw J.H."/>
            <person name="Jorgensen S.L."/>
            <person name="Zaremba-Niedzwiedzka K."/>
            <person name="Martijn J."/>
            <person name="Lind A.E."/>
            <person name="van Eijk R."/>
            <person name="Schleper C."/>
            <person name="Guy L."/>
            <person name="Ettema T.J."/>
        </authorList>
    </citation>
    <scope>NUCLEOTIDE SEQUENCE</scope>
</reference>
<dbReference type="EMBL" id="LAZR01021914">
    <property type="protein sequence ID" value="KKL83686.1"/>
    <property type="molecule type" value="Genomic_DNA"/>
</dbReference>
<gene>
    <name evidence="1" type="ORF">LCGC14_1972240</name>
</gene>
<evidence type="ECO:0000313" key="1">
    <source>
        <dbReference type="EMBL" id="KKL83686.1"/>
    </source>
</evidence>